<gene>
    <name evidence="3" type="ORF">H735_24955</name>
</gene>
<dbReference type="EMBL" id="JPRD01000053">
    <property type="protein sequence ID" value="KIF50399.1"/>
    <property type="molecule type" value="Genomic_DNA"/>
</dbReference>
<dbReference type="Proteomes" id="UP000031586">
    <property type="component" value="Unassembled WGS sequence"/>
</dbReference>
<proteinExistence type="predicted"/>
<dbReference type="Gene3D" id="3.40.50.2000">
    <property type="entry name" value="Glycogen Phosphorylase B"/>
    <property type="match status" value="2"/>
</dbReference>
<protein>
    <recommendedName>
        <fullName evidence="5">Glycosyl transferase family 1 domain-containing protein</fullName>
    </recommendedName>
</protein>
<feature type="domain" description="Glycosyl transferase family 1" evidence="1">
    <location>
        <begin position="218"/>
        <end position="353"/>
    </location>
</feature>
<dbReference type="InterPro" id="IPR001296">
    <property type="entry name" value="Glyco_trans_1"/>
</dbReference>
<feature type="domain" description="Glycosyltransferase subfamily 4-like N-terminal" evidence="2">
    <location>
        <begin position="19"/>
        <end position="194"/>
    </location>
</feature>
<reference evidence="3 4" key="1">
    <citation type="submission" date="2014-07" db="EMBL/GenBank/DDBJ databases">
        <title>Unique and conserved regions in Vibrio harveyi and related species in comparison with the shrimp pathogen Vibrio harveyi CAIM 1792.</title>
        <authorList>
            <person name="Espinoza-Valles I."/>
            <person name="Vora G."/>
            <person name="Leekitcharoenphon P."/>
            <person name="Ussery D."/>
            <person name="Hoj L."/>
            <person name="Gomez-Gil B."/>
        </authorList>
    </citation>
    <scope>NUCLEOTIDE SEQUENCE [LARGE SCALE GENOMIC DNA]</scope>
    <source>
        <strain evidence="4">CAIM 1854 / LMG 25443</strain>
    </source>
</reference>
<sequence length="379" mass="43353">MNVLHVSPIPTVLGGVEKGGVESHVSELAQNLLFKGVNSYFFDNSLPLSNRTRTNIGNNCFKYSTWFSFICFLFVGARYFSRLIEKEMPLKRKLRVIADCGSLSYFTRKNKISLVHVHGIHNIIATACEVIEIPFVITDHGIGHKQVFDVDKGFLHRNICSAFKVISISDYSKSNVLQLVNDDKIVKINNPITINEVEKVNLDYEYAIFNGISDTWVRKGLSRIAEEIEHIILEMQDLYLVVVCNAEDYEKLMESVSNEYIRQKIKHQLPMDRQSMLSYVKGAKFNLAPSLKEGFSIGYLESILLGTPVIGFYSNICEMNDIFNVGYNIPVQPEEKLGDKVRLMMQQLTHRDNFEIVSNPLSWENQINKFCELYLNAIK</sequence>
<evidence type="ECO:0000313" key="4">
    <source>
        <dbReference type="Proteomes" id="UP000031586"/>
    </source>
</evidence>
<organism evidence="3 4">
    <name type="scientific">Vibrio owensii CAIM 1854 = LMG 25443</name>
    <dbReference type="NCBI Taxonomy" id="1229493"/>
    <lineage>
        <taxon>Bacteria</taxon>
        <taxon>Pseudomonadati</taxon>
        <taxon>Pseudomonadota</taxon>
        <taxon>Gammaproteobacteria</taxon>
        <taxon>Vibrionales</taxon>
        <taxon>Vibrionaceae</taxon>
        <taxon>Vibrio</taxon>
    </lineage>
</organism>
<accession>A0A0C1Z2I0</accession>
<evidence type="ECO:0000259" key="2">
    <source>
        <dbReference type="Pfam" id="PF13439"/>
    </source>
</evidence>
<evidence type="ECO:0000259" key="1">
    <source>
        <dbReference type="Pfam" id="PF00534"/>
    </source>
</evidence>
<evidence type="ECO:0000313" key="3">
    <source>
        <dbReference type="EMBL" id="KIF50399.1"/>
    </source>
</evidence>
<dbReference type="RefSeq" id="WP_020195836.1">
    <property type="nucleotide sequence ID" value="NZ_BAOH01000032.1"/>
</dbReference>
<dbReference type="GO" id="GO:0016757">
    <property type="term" value="F:glycosyltransferase activity"/>
    <property type="evidence" value="ECO:0007669"/>
    <property type="project" value="UniProtKB-ARBA"/>
</dbReference>
<evidence type="ECO:0008006" key="5">
    <source>
        <dbReference type="Google" id="ProtNLM"/>
    </source>
</evidence>
<name>A0A0C1Z2I0_9VIBR</name>
<dbReference type="Pfam" id="PF00534">
    <property type="entry name" value="Glycos_transf_1"/>
    <property type="match status" value="1"/>
</dbReference>
<dbReference type="SUPFAM" id="SSF53756">
    <property type="entry name" value="UDP-Glycosyltransferase/glycogen phosphorylase"/>
    <property type="match status" value="1"/>
</dbReference>
<dbReference type="PATRIC" id="fig|1229493.5.peg.4560"/>
<dbReference type="AlphaFoldDB" id="A0A0C1Z2I0"/>
<dbReference type="InterPro" id="IPR028098">
    <property type="entry name" value="Glyco_trans_4-like_N"/>
</dbReference>
<comment type="caution">
    <text evidence="3">The sequence shown here is derived from an EMBL/GenBank/DDBJ whole genome shotgun (WGS) entry which is preliminary data.</text>
</comment>
<dbReference type="Pfam" id="PF13439">
    <property type="entry name" value="Glyco_transf_4"/>
    <property type="match status" value="1"/>
</dbReference>